<evidence type="ECO:0000313" key="2">
    <source>
        <dbReference type="Proteomes" id="UP000222788"/>
    </source>
</evidence>
<sequence length="78" mass="8966">MPCRPAHTFSSISPMQFVGIAETDNVPSDAVSGYWRRHADKKPTQTEYKPNSEQSRKIEMHMQNTTESRLHCATLLCW</sequence>
<protein>
    <submittedName>
        <fullName evidence="1">Uncharacterized protein</fullName>
    </submittedName>
</protein>
<reference evidence="1 2" key="1">
    <citation type="journal article" date="2013" name="Fungal Biol.">
        <title>Analysis of microsatellite markers in the genome of the plant pathogen Ceratocystis fimbriata.</title>
        <authorList>
            <person name="Simpson M.C."/>
            <person name="Wilken P.M."/>
            <person name="Coetzee M.P."/>
            <person name="Wingfield M.J."/>
            <person name="Wingfield B.D."/>
        </authorList>
    </citation>
    <scope>NUCLEOTIDE SEQUENCE [LARGE SCALE GENOMIC DNA]</scope>
    <source>
        <strain evidence="1 2">CBS 114723</strain>
    </source>
</reference>
<organism evidence="1 2">
    <name type="scientific">Ceratocystis fimbriata CBS 114723</name>
    <dbReference type="NCBI Taxonomy" id="1035309"/>
    <lineage>
        <taxon>Eukaryota</taxon>
        <taxon>Fungi</taxon>
        <taxon>Dikarya</taxon>
        <taxon>Ascomycota</taxon>
        <taxon>Pezizomycotina</taxon>
        <taxon>Sordariomycetes</taxon>
        <taxon>Hypocreomycetidae</taxon>
        <taxon>Microascales</taxon>
        <taxon>Ceratocystidaceae</taxon>
        <taxon>Ceratocystis</taxon>
    </lineage>
</organism>
<proteinExistence type="predicted"/>
<dbReference type="EMBL" id="APWK03000107">
    <property type="protein sequence ID" value="PHH50952.1"/>
    <property type="molecule type" value="Genomic_DNA"/>
</dbReference>
<dbReference type="AlphaFoldDB" id="A0A2C5WYY7"/>
<comment type="caution">
    <text evidence="1">The sequence shown here is derived from an EMBL/GenBank/DDBJ whole genome shotgun (WGS) entry which is preliminary data.</text>
</comment>
<name>A0A2C5WYY7_9PEZI</name>
<keyword evidence="2" id="KW-1185">Reference proteome</keyword>
<evidence type="ECO:0000313" key="1">
    <source>
        <dbReference type="EMBL" id="PHH50952.1"/>
    </source>
</evidence>
<dbReference type="Proteomes" id="UP000222788">
    <property type="component" value="Unassembled WGS sequence"/>
</dbReference>
<accession>A0A2C5WYY7</accession>
<reference evidence="1 2" key="2">
    <citation type="journal article" date="2013" name="IMA Fungus">
        <title>IMA Genome-F 1: Ceratocystis fimbriata: Draft nuclear genome sequence for the plant pathogen, Ceratocystis fimbriata.</title>
        <authorList>
            <person name="Wilken P.M."/>
            <person name="Steenkamp E.T."/>
            <person name="Wingfield M.J."/>
            <person name="de Beer Z.W."/>
            <person name="Wingfield B.D."/>
        </authorList>
    </citation>
    <scope>NUCLEOTIDE SEQUENCE [LARGE SCALE GENOMIC DNA]</scope>
    <source>
        <strain evidence="1 2">CBS 114723</strain>
    </source>
</reference>
<gene>
    <name evidence="1" type="ORF">CFIMG_004430RAa</name>
</gene>